<dbReference type="Pfam" id="PF01872">
    <property type="entry name" value="RibD_C"/>
    <property type="match status" value="1"/>
</dbReference>
<keyword evidence="3" id="KW-0560">Oxidoreductase</keyword>
<accession>A0ABP9KBL1</accession>
<dbReference type="Gene3D" id="3.40.430.10">
    <property type="entry name" value="Dihydrofolate Reductase, subunit A"/>
    <property type="match status" value="1"/>
</dbReference>
<keyword evidence="6" id="KW-1185">Reference proteome</keyword>
<dbReference type="PANTHER" id="PTHR38011:SF7">
    <property type="entry name" value="2,5-DIAMINO-6-RIBOSYLAMINO-4(3H)-PYRIMIDINONE 5'-PHOSPHATE REDUCTASE"/>
    <property type="match status" value="1"/>
</dbReference>
<dbReference type="PANTHER" id="PTHR38011">
    <property type="entry name" value="DIHYDROFOLATE REDUCTASE FAMILY PROTEIN (AFU_ORTHOLOGUE AFUA_8G06820)"/>
    <property type="match status" value="1"/>
</dbReference>
<comment type="caution">
    <text evidence="5">The sequence shown here is derived from an EMBL/GenBank/DDBJ whole genome shotgun (WGS) entry which is preliminary data.</text>
</comment>
<sequence length="253" mass="27032">MQSIHNAIHLTELNPEDLAALYGYPVELEAPYVRANFVSSIDGAATSGNVTEGLGTPADKAVFMMLRELAEVILVGAGTVRQENYAGARTDPRRRKNFHELGYGGHAEGTPPRIAVVSAGASLTPGSRLFTDTEVPPLILTTTSAPEDRKQQLADAGADVVEAGDAAVTPRSMLRELGARGLLRVLCEGGPHLFGELLHADLVDELCLTTAPLLVGGTARRISLSAQEFRSPMSRQHVLLDDDGTLLTRWTRG</sequence>
<dbReference type="InterPro" id="IPR050765">
    <property type="entry name" value="Riboflavin_Biosynth_HTPR"/>
</dbReference>
<dbReference type="InterPro" id="IPR002734">
    <property type="entry name" value="RibDG_C"/>
</dbReference>
<feature type="domain" description="Bacterial bifunctional deaminase-reductase C-terminal" evidence="4">
    <location>
        <begin position="31"/>
        <end position="235"/>
    </location>
</feature>
<comment type="pathway">
    <text evidence="1">Cofactor biosynthesis; riboflavin biosynthesis.</text>
</comment>
<proteinExistence type="predicted"/>
<dbReference type="EMBL" id="BAABJM010000002">
    <property type="protein sequence ID" value="GAA5055281.1"/>
    <property type="molecule type" value="Genomic_DNA"/>
</dbReference>
<evidence type="ECO:0000259" key="4">
    <source>
        <dbReference type="Pfam" id="PF01872"/>
    </source>
</evidence>
<evidence type="ECO:0000256" key="3">
    <source>
        <dbReference type="ARBA" id="ARBA00023002"/>
    </source>
</evidence>
<organism evidence="5 6">
    <name type="scientific">Nocardia callitridis</name>
    <dbReference type="NCBI Taxonomy" id="648753"/>
    <lineage>
        <taxon>Bacteria</taxon>
        <taxon>Bacillati</taxon>
        <taxon>Actinomycetota</taxon>
        <taxon>Actinomycetes</taxon>
        <taxon>Mycobacteriales</taxon>
        <taxon>Nocardiaceae</taxon>
        <taxon>Nocardia</taxon>
    </lineage>
</organism>
<gene>
    <name evidence="5" type="ORF">GCM10023318_31220</name>
</gene>
<dbReference type="InterPro" id="IPR024072">
    <property type="entry name" value="DHFR-like_dom_sf"/>
</dbReference>
<name>A0ABP9KBL1_9NOCA</name>
<dbReference type="RefSeq" id="WP_345496075.1">
    <property type="nucleotide sequence ID" value="NZ_BAABJM010000002.1"/>
</dbReference>
<evidence type="ECO:0000313" key="6">
    <source>
        <dbReference type="Proteomes" id="UP001500603"/>
    </source>
</evidence>
<keyword evidence="2" id="KW-0521">NADP</keyword>
<dbReference type="Proteomes" id="UP001500603">
    <property type="component" value="Unassembled WGS sequence"/>
</dbReference>
<reference evidence="6" key="1">
    <citation type="journal article" date="2019" name="Int. J. Syst. Evol. Microbiol.">
        <title>The Global Catalogue of Microorganisms (GCM) 10K type strain sequencing project: providing services to taxonomists for standard genome sequencing and annotation.</title>
        <authorList>
            <consortium name="The Broad Institute Genomics Platform"/>
            <consortium name="The Broad Institute Genome Sequencing Center for Infectious Disease"/>
            <person name="Wu L."/>
            <person name="Ma J."/>
        </authorList>
    </citation>
    <scope>NUCLEOTIDE SEQUENCE [LARGE SCALE GENOMIC DNA]</scope>
    <source>
        <strain evidence="6">JCM 18298</strain>
    </source>
</reference>
<dbReference type="SUPFAM" id="SSF53597">
    <property type="entry name" value="Dihydrofolate reductase-like"/>
    <property type="match status" value="1"/>
</dbReference>
<protein>
    <submittedName>
        <fullName evidence="5">Pyrimidine reductase family protein</fullName>
    </submittedName>
</protein>
<evidence type="ECO:0000256" key="2">
    <source>
        <dbReference type="ARBA" id="ARBA00022857"/>
    </source>
</evidence>
<dbReference type="NCBIfam" id="NF010664">
    <property type="entry name" value="PRK14059.1-2"/>
    <property type="match status" value="1"/>
</dbReference>
<evidence type="ECO:0000256" key="1">
    <source>
        <dbReference type="ARBA" id="ARBA00005104"/>
    </source>
</evidence>
<evidence type="ECO:0000313" key="5">
    <source>
        <dbReference type="EMBL" id="GAA5055281.1"/>
    </source>
</evidence>